<dbReference type="HOGENOM" id="CLU_1796275_0_0_1"/>
<evidence type="ECO:0000313" key="3">
    <source>
        <dbReference type="Proteomes" id="UP000054466"/>
    </source>
</evidence>
<feature type="region of interest" description="Disordered" evidence="1">
    <location>
        <begin position="1"/>
        <end position="31"/>
    </location>
</feature>
<protein>
    <submittedName>
        <fullName evidence="2">Uncharacterized protein</fullName>
    </submittedName>
</protein>
<gene>
    <name evidence="2" type="ORF">PV07_12678</name>
</gene>
<keyword evidence="3" id="KW-1185">Reference proteome</keyword>
<dbReference type="AlphaFoldDB" id="A0A0D2BS86"/>
<feature type="compositionally biased region" description="Polar residues" evidence="1">
    <location>
        <begin position="15"/>
        <end position="31"/>
    </location>
</feature>
<accession>A0A0D2BS86</accession>
<dbReference type="GeneID" id="27351872"/>
<organism evidence="2 3">
    <name type="scientific">Cladophialophora immunda</name>
    <dbReference type="NCBI Taxonomy" id="569365"/>
    <lineage>
        <taxon>Eukaryota</taxon>
        <taxon>Fungi</taxon>
        <taxon>Dikarya</taxon>
        <taxon>Ascomycota</taxon>
        <taxon>Pezizomycotina</taxon>
        <taxon>Eurotiomycetes</taxon>
        <taxon>Chaetothyriomycetidae</taxon>
        <taxon>Chaetothyriales</taxon>
        <taxon>Herpotrichiellaceae</taxon>
        <taxon>Cladophialophora</taxon>
    </lineage>
</organism>
<dbReference type="VEuPathDB" id="FungiDB:PV07_12678"/>
<name>A0A0D2BS86_9EURO</name>
<reference evidence="2 3" key="1">
    <citation type="submission" date="2015-01" db="EMBL/GenBank/DDBJ databases">
        <title>The Genome Sequence of Cladophialophora immunda CBS83496.</title>
        <authorList>
            <consortium name="The Broad Institute Genomics Platform"/>
            <person name="Cuomo C."/>
            <person name="de Hoog S."/>
            <person name="Gorbushina A."/>
            <person name="Stielow B."/>
            <person name="Teixiera M."/>
            <person name="Abouelleil A."/>
            <person name="Chapman S.B."/>
            <person name="Priest M."/>
            <person name="Young S.K."/>
            <person name="Wortman J."/>
            <person name="Nusbaum C."/>
            <person name="Birren B."/>
        </authorList>
    </citation>
    <scope>NUCLEOTIDE SEQUENCE [LARGE SCALE GENOMIC DNA]</scope>
    <source>
        <strain evidence="2 3">CBS 83496</strain>
    </source>
</reference>
<dbReference type="Proteomes" id="UP000054466">
    <property type="component" value="Unassembled WGS sequence"/>
</dbReference>
<evidence type="ECO:0000313" key="2">
    <source>
        <dbReference type="EMBL" id="KIW21913.1"/>
    </source>
</evidence>
<dbReference type="EMBL" id="KN847094">
    <property type="protein sequence ID" value="KIW21913.1"/>
    <property type="molecule type" value="Genomic_DNA"/>
</dbReference>
<proteinExistence type="predicted"/>
<dbReference type="RefSeq" id="XP_016242129.1">
    <property type="nucleotide sequence ID" value="XM_016400226.1"/>
</dbReference>
<sequence>MDSHKVSPVLEENGSEATVSALSDAQNRGTPNNELWERFKFRYTTKMGKREVHAAEDTLRQQAVLVLEIDNEQLMSCSETQDDNFVQCIEILKSSGRQYAIFAYYDITLREVFAFPGPLRDLRISEKVGKIFSQPPLIWIGFSN</sequence>
<evidence type="ECO:0000256" key="1">
    <source>
        <dbReference type="SAM" id="MobiDB-lite"/>
    </source>
</evidence>